<evidence type="ECO:0000256" key="1">
    <source>
        <dbReference type="ARBA" id="ARBA00001964"/>
    </source>
</evidence>
<evidence type="ECO:0000256" key="4">
    <source>
        <dbReference type="ARBA" id="ARBA00012691"/>
    </source>
</evidence>
<gene>
    <name evidence="8" type="ORF">Pyrde_0944</name>
</gene>
<comment type="similarity">
    <text evidence="2">Belongs to the transketolase family.</text>
</comment>
<dbReference type="Gene3D" id="3.40.50.970">
    <property type="match status" value="1"/>
</dbReference>
<proteinExistence type="inferred from homology"/>
<comment type="catalytic activity">
    <reaction evidence="6">
        <text>a 2-oxocarboxylate + 2 oxidized [2Fe-2S]-[ferredoxin] + CoA = an acyl-CoA + 2 reduced [2Fe-2S]-[ferredoxin] + CO2 + H(+)</text>
        <dbReference type="Rhea" id="RHEA:42316"/>
        <dbReference type="Rhea" id="RHEA-COMP:10000"/>
        <dbReference type="Rhea" id="RHEA-COMP:10001"/>
        <dbReference type="ChEBI" id="CHEBI:15378"/>
        <dbReference type="ChEBI" id="CHEBI:16526"/>
        <dbReference type="ChEBI" id="CHEBI:33737"/>
        <dbReference type="ChEBI" id="CHEBI:33738"/>
        <dbReference type="ChEBI" id="CHEBI:35179"/>
        <dbReference type="ChEBI" id="CHEBI:57287"/>
        <dbReference type="ChEBI" id="CHEBI:58342"/>
        <dbReference type="EC" id="1.2.7.11"/>
    </reaction>
</comment>
<dbReference type="Pfam" id="PF00456">
    <property type="entry name" value="Transketolase_N"/>
    <property type="match status" value="1"/>
</dbReference>
<dbReference type="GO" id="GO:0018491">
    <property type="term" value="F:2-oxobutyrate synthase activity"/>
    <property type="evidence" value="ECO:0007669"/>
    <property type="project" value="UniProtKB-ARBA"/>
</dbReference>
<dbReference type="InterPro" id="IPR005474">
    <property type="entry name" value="Transketolase_N"/>
</dbReference>
<dbReference type="EC" id="1.2.7.11" evidence="4"/>
<protein>
    <recommendedName>
        <fullName evidence="4">2-oxoacid oxidoreductase (ferredoxin)</fullName>
        <ecNumber evidence="4">1.2.7.11</ecNumber>
    </recommendedName>
</protein>
<dbReference type="InterPro" id="IPR029061">
    <property type="entry name" value="THDP-binding"/>
</dbReference>
<sequence length="319" mass="34477">MGFVLSALGAAGRERALYRSHSGGPPWALKRSELAVEGGQLIVSKLGGIAQAGDAIGISLSEKLHEISLRARRRIIRMGIIEKSVHVGASLSVLDILVTLYFGRGLRRTGNRPTERDWLILSKGHAVPALYAVLAEKGLIPEDRLDAIRAIDGLEGHPDYTTEGIDVSTGSLGQGLSIAAGIAYAMRLDGTEDRHRVYVILGDGELDEGQVWEAAATVAHLGLRSVVAIVDVNGFQLDGPVEAIKTKGDLVLRWRSLGWSVVEVDGHDYEMLLSALRVADQEKRPTVILAYTRRGKGLGFLEASGGQHIDRKHADRFTE</sequence>
<reference evidence="8 9" key="1">
    <citation type="submission" date="2015-10" db="EMBL/GenBank/DDBJ databases">
        <title>Complete genome sequence of hyperthermophilic archaeon Pyrodictium delaneyi Su06.</title>
        <authorList>
            <person name="Jung J.-H."/>
            <person name="Lin J."/>
            <person name="Holden J.F."/>
            <person name="Park C.-S."/>
        </authorList>
    </citation>
    <scope>NUCLEOTIDE SEQUENCE [LARGE SCALE GENOMIC DNA]</scope>
    <source>
        <strain evidence="8 9">Su06</strain>
    </source>
</reference>
<evidence type="ECO:0000256" key="6">
    <source>
        <dbReference type="ARBA" id="ARBA00048893"/>
    </source>
</evidence>
<dbReference type="GO" id="GO:0019164">
    <property type="term" value="F:pyruvate synthase activity"/>
    <property type="evidence" value="ECO:0007669"/>
    <property type="project" value="UniProtKB-ARBA"/>
</dbReference>
<dbReference type="SUPFAM" id="SSF52518">
    <property type="entry name" value="Thiamin diphosphate-binding fold (THDP-binding)"/>
    <property type="match status" value="1"/>
</dbReference>
<dbReference type="AlphaFoldDB" id="A0A0P0N444"/>
<organism evidence="8 9">
    <name type="scientific">Pyrodictium delaneyi</name>
    <dbReference type="NCBI Taxonomy" id="1273541"/>
    <lineage>
        <taxon>Archaea</taxon>
        <taxon>Thermoproteota</taxon>
        <taxon>Thermoprotei</taxon>
        <taxon>Desulfurococcales</taxon>
        <taxon>Pyrodictiaceae</taxon>
        <taxon>Pyrodictium</taxon>
    </lineage>
</organism>
<name>A0A0P0N444_9CREN</name>
<feature type="domain" description="Transketolase N-terminal" evidence="7">
    <location>
        <begin position="74"/>
        <end position="298"/>
    </location>
</feature>
<dbReference type="PANTHER" id="PTHR47514">
    <property type="entry name" value="TRANSKETOLASE N-TERMINAL SECTION-RELATED"/>
    <property type="match status" value="1"/>
</dbReference>
<dbReference type="PANTHER" id="PTHR47514:SF1">
    <property type="entry name" value="TRANSKETOLASE N-TERMINAL SECTION-RELATED"/>
    <property type="match status" value="1"/>
</dbReference>
<evidence type="ECO:0000259" key="7">
    <source>
        <dbReference type="Pfam" id="PF00456"/>
    </source>
</evidence>
<dbReference type="EMBL" id="CP013011">
    <property type="protein sequence ID" value="ALL00992.1"/>
    <property type="molecule type" value="Genomic_DNA"/>
</dbReference>
<evidence type="ECO:0000256" key="5">
    <source>
        <dbReference type="ARBA" id="ARBA00023052"/>
    </source>
</evidence>
<dbReference type="PATRIC" id="fig|1273541.4.peg.1018"/>
<dbReference type="Proteomes" id="UP000058613">
    <property type="component" value="Chromosome"/>
</dbReference>
<comment type="cofactor">
    <cofactor evidence="1">
        <name>thiamine diphosphate</name>
        <dbReference type="ChEBI" id="CHEBI:58937"/>
    </cofactor>
</comment>
<dbReference type="STRING" id="1273541.Pyrde_0944"/>
<dbReference type="KEGG" id="pdl:Pyrde_0944"/>
<evidence type="ECO:0000256" key="2">
    <source>
        <dbReference type="ARBA" id="ARBA00007131"/>
    </source>
</evidence>
<evidence type="ECO:0000256" key="3">
    <source>
        <dbReference type="ARBA" id="ARBA00011631"/>
    </source>
</evidence>
<evidence type="ECO:0000313" key="8">
    <source>
        <dbReference type="EMBL" id="ALL00992.1"/>
    </source>
</evidence>
<evidence type="ECO:0000313" key="9">
    <source>
        <dbReference type="Proteomes" id="UP000058613"/>
    </source>
</evidence>
<comment type="subunit">
    <text evidence="3">Heterodimer composed of an alpha and a beta subunit.</text>
</comment>
<keyword evidence="5" id="KW-0786">Thiamine pyrophosphate</keyword>
<accession>A0A0P0N444</accession>
<dbReference type="CDD" id="cd02012">
    <property type="entry name" value="TPP_TK"/>
    <property type="match status" value="1"/>
</dbReference>